<dbReference type="InterPro" id="IPR016187">
    <property type="entry name" value="CTDL_fold"/>
</dbReference>
<dbReference type="InterPro" id="IPR005532">
    <property type="entry name" value="SUMF_dom"/>
</dbReference>
<dbReference type="EMBL" id="ATAO01000024">
    <property type="protein sequence ID" value="EQM85745.1"/>
    <property type="molecule type" value="Genomic_DNA"/>
</dbReference>
<evidence type="ECO:0000256" key="1">
    <source>
        <dbReference type="SAM" id="MobiDB-lite"/>
    </source>
</evidence>
<dbReference type="AlphaFoldDB" id="T5L591"/>
<evidence type="ECO:0000256" key="2">
    <source>
        <dbReference type="SAM" id="SignalP"/>
    </source>
</evidence>
<organism evidence="4 5">
    <name type="scientific">Microbacterium maritypicum MF109</name>
    <dbReference type="NCBI Taxonomy" id="1333857"/>
    <lineage>
        <taxon>Bacteria</taxon>
        <taxon>Bacillati</taxon>
        <taxon>Actinomycetota</taxon>
        <taxon>Actinomycetes</taxon>
        <taxon>Micrococcales</taxon>
        <taxon>Microbacteriaceae</taxon>
        <taxon>Microbacterium</taxon>
    </lineage>
</organism>
<dbReference type="SUPFAM" id="SSF56436">
    <property type="entry name" value="C-type lectin-like"/>
    <property type="match status" value="1"/>
</dbReference>
<feature type="region of interest" description="Disordered" evidence="1">
    <location>
        <begin position="137"/>
        <end position="161"/>
    </location>
</feature>
<sequence>MRVSAAVALTLALVATSTTPVFAQSPMGRGGADAAHRALDDLEESLVWRSDAKTTYGAVVPAVNEAILALDEDRSRIPQYESFKTALERLQVESTYLLDLATQPGYQPGVLDSVMFLQGSVAEWQYRVASMDDSLKKRDKTRPARVEGSRADVSAQTQPGTVFRDLPGLPEMVVVPKGDYVAGATAEEQQIWNVPENRRDFETPQRDVTISEALAFGTTEVTVGQFSAFVKETKYRPRGGARWWNPRDPSAMQFNAALDYLNPGFPQTTDSPVVAITREDANAYASWLSAKTGETYRLPSEDEWEWAARGGATTTFYWGDDLSRVNEYANSFDLSSKETNGFGWDSTGVDDGYPYTAPVASFAPNGYGLYDVTGNAREFVADDWVQDLSAAANDGSPHDGGVPFPVVRGGAWNYQPQNLRLDYRSAYYSSETATNMFGFRLVRVL</sequence>
<evidence type="ECO:0000313" key="5">
    <source>
        <dbReference type="Proteomes" id="UP000016033"/>
    </source>
</evidence>
<feature type="chain" id="PRO_5004599178" description="Sulfatase-modifying factor enzyme-like domain-containing protein" evidence="2">
    <location>
        <begin position="24"/>
        <end position="445"/>
    </location>
</feature>
<feature type="signal peptide" evidence="2">
    <location>
        <begin position="1"/>
        <end position="23"/>
    </location>
</feature>
<proteinExistence type="predicted"/>
<name>T5L591_MICMQ</name>
<dbReference type="Gene3D" id="3.90.1580.10">
    <property type="entry name" value="paralog of FGE (formylglycine-generating enzyme)"/>
    <property type="match status" value="1"/>
</dbReference>
<feature type="compositionally biased region" description="Basic and acidic residues" evidence="1">
    <location>
        <begin position="137"/>
        <end position="150"/>
    </location>
</feature>
<protein>
    <recommendedName>
        <fullName evidence="3">Sulfatase-modifying factor enzyme-like domain-containing protein</fullName>
    </recommendedName>
</protein>
<dbReference type="PATRIC" id="fig|1333857.3.peg.416"/>
<reference evidence="4 5" key="1">
    <citation type="journal article" date="2013" name="Genome Announc.">
        <title>Whole-genome sequences of five oyster-associated bacteria show potential for crude oil hydrocarbon degradation.</title>
        <authorList>
            <person name="Chauhan A."/>
            <person name="Green S."/>
            <person name="Pathak A."/>
            <person name="Thomas J."/>
            <person name="Venkatramanan R."/>
        </authorList>
    </citation>
    <scope>NUCLEOTIDE SEQUENCE [LARGE SCALE GENOMIC DNA]</scope>
    <source>
        <strain evidence="4 5">MF109</strain>
    </source>
</reference>
<evidence type="ECO:0000313" key="4">
    <source>
        <dbReference type="EMBL" id="EQM85745.1"/>
    </source>
</evidence>
<dbReference type="Proteomes" id="UP000016033">
    <property type="component" value="Unassembled WGS sequence"/>
</dbReference>
<dbReference type="GO" id="GO:0120147">
    <property type="term" value="F:formylglycine-generating oxidase activity"/>
    <property type="evidence" value="ECO:0007669"/>
    <property type="project" value="TreeGrafter"/>
</dbReference>
<gene>
    <name evidence="4" type="ORF">L687_10980</name>
</gene>
<dbReference type="PANTHER" id="PTHR23150:SF19">
    <property type="entry name" value="FORMYLGLYCINE-GENERATING ENZYME"/>
    <property type="match status" value="1"/>
</dbReference>
<feature type="domain" description="Sulfatase-modifying factor enzyme-like" evidence="3">
    <location>
        <begin position="170"/>
        <end position="443"/>
    </location>
</feature>
<dbReference type="InterPro" id="IPR051043">
    <property type="entry name" value="Sulfatase_Mod_Factor_Kinase"/>
</dbReference>
<dbReference type="Pfam" id="PF03781">
    <property type="entry name" value="FGE-sulfatase"/>
    <property type="match status" value="1"/>
</dbReference>
<comment type="caution">
    <text evidence="4">The sequence shown here is derived from an EMBL/GenBank/DDBJ whole genome shotgun (WGS) entry which is preliminary data.</text>
</comment>
<keyword evidence="2" id="KW-0732">Signal</keyword>
<evidence type="ECO:0000259" key="3">
    <source>
        <dbReference type="Pfam" id="PF03781"/>
    </source>
</evidence>
<dbReference type="InterPro" id="IPR042095">
    <property type="entry name" value="SUMF_sf"/>
</dbReference>
<accession>T5L591</accession>
<dbReference type="PANTHER" id="PTHR23150">
    <property type="entry name" value="SULFATASE MODIFYING FACTOR 1, 2"/>
    <property type="match status" value="1"/>
</dbReference>